<feature type="domain" description="G-protein coupled receptors family 2 profile 1" evidence="10">
    <location>
        <begin position="190"/>
        <end position="246"/>
    </location>
</feature>
<feature type="domain" description="GAIN-B" evidence="9">
    <location>
        <begin position="369"/>
        <end position="538"/>
    </location>
</feature>
<dbReference type="GO" id="GO:0004930">
    <property type="term" value="F:G protein-coupled receptor activity"/>
    <property type="evidence" value="ECO:0007669"/>
    <property type="project" value="InterPro"/>
</dbReference>
<organism evidence="11 12">
    <name type="scientific">Tigriopus californicus</name>
    <name type="common">Marine copepod</name>
    <dbReference type="NCBI Taxonomy" id="6832"/>
    <lineage>
        <taxon>Eukaryota</taxon>
        <taxon>Metazoa</taxon>
        <taxon>Ecdysozoa</taxon>
        <taxon>Arthropoda</taxon>
        <taxon>Crustacea</taxon>
        <taxon>Multicrustacea</taxon>
        <taxon>Hexanauplia</taxon>
        <taxon>Copepoda</taxon>
        <taxon>Harpacticoida</taxon>
        <taxon>Harpacticidae</taxon>
        <taxon>Tigriopus</taxon>
    </lineage>
</organism>
<feature type="region of interest" description="Disordered" evidence="7">
    <location>
        <begin position="117"/>
        <end position="144"/>
    </location>
</feature>
<dbReference type="PROSITE" id="PS50227">
    <property type="entry name" value="G_PROTEIN_RECEP_F2_3"/>
    <property type="match status" value="1"/>
</dbReference>
<dbReference type="GO" id="GO:0007189">
    <property type="term" value="P:adenylate cyclase-activating G protein-coupled receptor signaling pathway"/>
    <property type="evidence" value="ECO:0007669"/>
    <property type="project" value="TreeGrafter"/>
</dbReference>
<keyword evidence="6" id="KW-0325">Glycoprotein</keyword>
<proteinExistence type="predicted"/>
<dbReference type="Proteomes" id="UP000318571">
    <property type="component" value="Chromosome 9"/>
</dbReference>
<evidence type="ECO:0000256" key="7">
    <source>
        <dbReference type="SAM" id="MobiDB-lite"/>
    </source>
</evidence>
<dbReference type="Pfam" id="PF16489">
    <property type="entry name" value="GAIN"/>
    <property type="match status" value="1"/>
</dbReference>
<feature type="compositionally biased region" description="Polar residues" evidence="7">
    <location>
        <begin position="133"/>
        <end position="144"/>
    </location>
</feature>
<dbReference type="Pfam" id="PF02793">
    <property type="entry name" value="HRM"/>
    <property type="match status" value="1"/>
</dbReference>
<comment type="subcellular location">
    <subcellularLocation>
        <location evidence="1">Membrane</location>
    </subcellularLocation>
</comment>
<sequence>MYPTPSPYEAPSWATSSTTSSSYDLYKLGYLSPKPTAPTHKPVRPRNRVPITASPKPETTTKLENLTKEEKLVSNITARFISSSLTSTNIMDTSEAPIVLTSSPQPQISSSLLTTTSIPSTSSTLRTTESTLDPSTVMDSTTAKSINPDATTGFSKSISYLPSFSPNIASDVLITTHVISESDLEGPVRFCPPRVLRTLEWPLTRINQEVSMACPMGTQGKARWKCSNDSEWETMYPDLSGCKSLWLIKIHEQLKRKVSLVHLAKEMAHYTAFNGLFGGDVMALIDAIGVMTEKMLYELPEIPTIQQKEAIVMEIVQSIIKTASIMVSPQNKAGWMDLGPMKQRRTMTFFSRTLKAAGLLLPQAVKENQEITVSSPNILMSVKKMNFNHMIHMRFPSHASKATKEWMSYQDTIDVPSLVMMENMDRSGAEMIFFAFKDVASLIGFDQHEGIQGFINSHIVFASMKVKHKPLLPQPLKMTFEHIFKNNVTNPQCVFWDERLHEWSRHGCKLVDTNQTHSECLCGHLGMLALMEEAKEVPEQTGSHVAIVLSIVVLLFVIFVIVVVCGLGFDYFRKVQNRRKWRNTCHKGKLPCFQQDNADTPSRNIYVTHQQGSFTTPSMEYYMEIGPNQANQVHPRPQAGPQSACSSIRRKSTAMDYFTEIRHHNAVGTPERPLLTDAQIPHTSPDRASISQHIYVEVGSGLEEGSMAPYQRPEGVNHFQPIQIPILAAGSSNSSQSSGYYSAGMIHRDFPVPHSRTHSPLERPRPPRASSSHQLHASKTMAAESNVMNVSTIAARRRLVEFQDSQFI</sequence>
<dbReference type="Gene3D" id="1.25.40.610">
    <property type="match status" value="1"/>
</dbReference>
<evidence type="ECO:0000256" key="5">
    <source>
        <dbReference type="ARBA" id="ARBA00023157"/>
    </source>
</evidence>
<dbReference type="Pfam" id="PF01825">
    <property type="entry name" value="GPS"/>
    <property type="match status" value="1"/>
</dbReference>
<evidence type="ECO:0000256" key="1">
    <source>
        <dbReference type="ARBA" id="ARBA00004370"/>
    </source>
</evidence>
<dbReference type="InterPro" id="IPR036445">
    <property type="entry name" value="GPCR_2_extracell_dom_sf"/>
</dbReference>
<dbReference type="STRING" id="6832.A0A553NXE0"/>
<evidence type="ECO:0000256" key="6">
    <source>
        <dbReference type="ARBA" id="ARBA00023180"/>
    </source>
</evidence>
<dbReference type="OrthoDB" id="1100386at2759"/>
<evidence type="ECO:0000259" key="10">
    <source>
        <dbReference type="PROSITE" id="PS50227"/>
    </source>
</evidence>
<dbReference type="InterPro" id="IPR001879">
    <property type="entry name" value="GPCR_2_extracellular_dom"/>
</dbReference>
<feature type="compositionally biased region" description="Low complexity" evidence="7">
    <location>
        <begin position="117"/>
        <end position="132"/>
    </location>
</feature>
<dbReference type="Gene3D" id="4.10.1240.10">
    <property type="entry name" value="GPCR, family 2, extracellular hormone receptor domain"/>
    <property type="match status" value="1"/>
</dbReference>
<dbReference type="InterPro" id="IPR057244">
    <property type="entry name" value="GAIN_B"/>
</dbReference>
<reference evidence="11 12" key="1">
    <citation type="journal article" date="2018" name="Nat. Ecol. Evol.">
        <title>Genomic signatures of mitonuclear coevolution across populations of Tigriopus californicus.</title>
        <authorList>
            <person name="Barreto F.S."/>
            <person name="Watson E.T."/>
            <person name="Lima T.G."/>
            <person name="Willett C.S."/>
            <person name="Edmands S."/>
            <person name="Li W."/>
            <person name="Burton R.S."/>
        </authorList>
    </citation>
    <scope>NUCLEOTIDE SEQUENCE [LARGE SCALE GENOMIC DNA]</scope>
    <source>
        <strain evidence="11 12">San Diego</strain>
    </source>
</reference>
<dbReference type="AlphaFoldDB" id="A0A553NXE0"/>
<name>A0A553NXE0_TIGCA</name>
<dbReference type="SMART" id="SM00303">
    <property type="entry name" value="GPS"/>
    <property type="match status" value="1"/>
</dbReference>
<dbReference type="PROSITE" id="PS50221">
    <property type="entry name" value="GAIN_B"/>
    <property type="match status" value="1"/>
</dbReference>
<keyword evidence="4 8" id="KW-0472">Membrane</keyword>
<gene>
    <name evidence="11" type="ORF">TCAL_13311</name>
</gene>
<dbReference type="InterPro" id="IPR000203">
    <property type="entry name" value="GPS"/>
</dbReference>
<evidence type="ECO:0000256" key="3">
    <source>
        <dbReference type="ARBA" id="ARBA00022989"/>
    </source>
</evidence>
<evidence type="ECO:0000256" key="4">
    <source>
        <dbReference type="ARBA" id="ARBA00023136"/>
    </source>
</evidence>
<evidence type="ECO:0000256" key="8">
    <source>
        <dbReference type="SAM" id="Phobius"/>
    </source>
</evidence>
<dbReference type="EMBL" id="VCGU01000009">
    <property type="protein sequence ID" value="TRY70105.1"/>
    <property type="molecule type" value="Genomic_DNA"/>
</dbReference>
<feature type="region of interest" description="Disordered" evidence="7">
    <location>
        <begin position="749"/>
        <end position="779"/>
    </location>
</feature>
<dbReference type="GO" id="GO:0016020">
    <property type="term" value="C:membrane"/>
    <property type="evidence" value="ECO:0007669"/>
    <property type="project" value="UniProtKB-SubCell"/>
</dbReference>
<feature type="transmembrane region" description="Helical" evidence="8">
    <location>
        <begin position="545"/>
        <end position="572"/>
    </location>
</feature>
<dbReference type="PANTHER" id="PTHR45813:SF8">
    <property type="entry name" value="IG-LIKE DOMAIN-CONTAINING PROTEIN"/>
    <property type="match status" value="1"/>
</dbReference>
<comment type="caution">
    <text evidence="11">The sequence shown here is derived from an EMBL/GenBank/DDBJ whole genome shotgun (WGS) entry which is preliminary data.</text>
</comment>
<dbReference type="PANTHER" id="PTHR45813">
    <property type="entry name" value="IG-LIKE DOMAIN-CONTAINING PROTEIN"/>
    <property type="match status" value="1"/>
</dbReference>
<dbReference type="InterPro" id="IPR032471">
    <property type="entry name" value="AGRL2-4_GAIN_subdom_A"/>
</dbReference>
<keyword evidence="5" id="KW-1015">Disulfide bond</keyword>
<evidence type="ECO:0000313" key="11">
    <source>
        <dbReference type="EMBL" id="TRY70105.1"/>
    </source>
</evidence>
<evidence type="ECO:0000313" key="12">
    <source>
        <dbReference type="Proteomes" id="UP000318571"/>
    </source>
</evidence>
<accession>A0A553NXE0</accession>
<dbReference type="OMA" id="SECESEW"/>
<evidence type="ECO:0008006" key="13">
    <source>
        <dbReference type="Google" id="ProtNLM"/>
    </source>
</evidence>
<evidence type="ECO:0000256" key="2">
    <source>
        <dbReference type="ARBA" id="ARBA00022692"/>
    </source>
</evidence>
<feature type="region of interest" description="Disordered" evidence="7">
    <location>
        <begin position="34"/>
        <end position="58"/>
    </location>
</feature>
<keyword evidence="3 8" id="KW-1133">Transmembrane helix</keyword>
<keyword evidence="2 8" id="KW-0812">Transmembrane</keyword>
<dbReference type="Gene3D" id="2.60.220.50">
    <property type="match status" value="1"/>
</dbReference>
<dbReference type="InterPro" id="IPR046338">
    <property type="entry name" value="GAIN_dom_sf"/>
</dbReference>
<evidence type="ECO:0000259" key="9">
    <source>
        <dbReference type="PROSITE" id="PS50221"/>
    </source>
</evidence>
<protein>
    <recommendedName>
        <fullName evidence="13">GPS domain-containing protein</fullName>
    </recommendedName>
</protein>
<dbReference type="InterPro" id="IPR051587">
    <property type="entry name" value="Adhesion_GPCR"/>
</dbReference>
<dbReference type="SMART" id="SM00008">
    <property type="entry name" value="HormR"/>
    <property type="match status" value="1"/>
</dbReference>
<keyword evidence="12" id="KW-1185">Reference proteome</keyword>